<dbReference type="SUPFAM" id="SSF47446">
    <property type="entry name" value="Signal peptide-binding domain"/>
    <property type="match status" value="1"/>
</dbReference>
<evidence type="ECO:0000259" key="10">
    <source>
        <dbReference type="SMART" id="SM00382"/>
    </source>
</evidence>
<evidence type="ECO:0000256" key="4">
    <source>
        <dbReference type="ARBA" id="ARBA00022884"/>
    </source>
</evidence>
<evidence type="ECO:0000256" key="7">
    <source>
        <dbReference type="ARBA" id="ARBA00023274"/>
    </source>
</evidence>
<dbReference type="GO" id="GO:0008312">
    <property type="term" value="F:7S RNA binding"/>
    <property type="evidence" value="ECO:0007669"/>
    <property type="project" value="InterPro"/>
</dbReference>
<comment type="subcellular location">
    <subcellularLocation>
        <location evidence="9">Cytoplasm</location>
    </subcellularLocation>
    <text evidence="9">The SRP-RNC complex is targeted to the cytoplasmic membrane.</text>
</comment>
<evidence type="ECO:0000256" key="2">
    <source>
        <dbReference type="ARBA" id="ARBA00022741"/>
    </source>
</evidence>
<keyword evidence="6 9" id="KW-0733">Signal recognition particle</keyword>
<organism evidence="13 14">
    <name type="scientific">Anaerofustis stercorihominis</name>
    <dbReference type="NCBI Taxonomy" id="214853"/>
    <lineage>
        <taxon>Bacteria</taxon>
        <taxon>Bacillati</taxon>
        <taxon>Bacillota</taxon>
        <taxon>Clostridia</taxon>
        <taxon>Eubacteriales</taxon>
        <taxon>Eubacteriaceae</taxon>
        <taxon>Anaerofustis</taxon>
    </lineage>
</organism>
<dbReference type="InterPro" id="IPR004780">
    <property type="entry name" value="SRP"/>
</dbReference>
<dbReference type="GO" id="GO:0005525">
    <property type="term" value="F:GTP binding"/>
    <property type="evidence" value="ECO:0007669"/>
    <property type="project" value="UniProtKB-UniRule"/>
</dbReference>
<feature type="binding site" evidence="9">
    <location>
        <begin position="189"/>
        <end position="193"/>
    </location>
    <ligand>
        <name>GTP</name>
        <dbReference type="ChEBI" id="CHEBI:37565"/>
    </ligand>
</feature>
<name>A0A3E3DXE6_9FIRM</name>
<keyword evidence="4 9" id="KW-0694">RNA-binding</keyword>
<comment type="function">
    <text evidence="9">Involved in targeting and insertion of nascent membrane proteins into the cytoplasmic membrane. Binds to the hydrophobic signal sequence of the ribosome-nascent chain (RNC) as it emerges from the ribosomes. The SRP-RNC complex is then targeted to the cytoplasmic membrane where it interacts with the SRP receptor FtsY.</text>
</comment>
<comment type="similarity">
    <text evidence="1 9">Belongs to the GTP-binding SRP family. SRP54 subfamily.</text>
</comment>
<dbReference type="Pfam" id="PF02881">
    <property type="entry name" value="SRP54_N"/>
    <property type="match status" value="1"/>
</dbReference>
<proteinExistence type="inferred from homology"/>
<dbReference type="EC" id="3.6.5.4" evidence="9"/>
<accession>A0A3E3DXE6</accession>
<evidence type="ECO:0000259" key="11">
    <source>
        <dbReference type="SMART" id="SM00962"/>
    </source>
</evidence>
<dbReference type="Gene3D" id="1.10.260.30">
    <property type="entry name" value="Signal recognition particle, SRP54 subunit, M-domain"/>
    <property type="match status" value="1"/>
</dbReference>
<dbReference type="SMART" id="SM00382">
    <property type="entry name" value="AAA"/>
    <property type="match status" value="1"/>
</dbReference>
<dbReference type="GO" id="GO:0048500">
    <property type="term" value="C:signal recognition particle"/>
    <property type="evidence" value="ECO:0007669"/>
    <property type="project" value="UniProtKB-UniRule"/>
</dbReference>
<dbReference type="InterPro" id="IPR036891">
    <property type="entry name" value="Signal_recog_part_SRP54_M_sf"/>
</dbReference>
<dbReference type="GO" id="GO:0006614">
    <property type="term" value="P:SRP-dependent cotranslational protein targeting to membrane"/>
    <property type="evidence" value="ECO:0007669"/>
    <property type="project" value="InterPro"/>
</dbReference>
<keyword evidence="5 9" id="KW-0342">GTP-binding</keyword>
<feature type="domain" description="Signal recognition particle SRP54 helical bundle" evidence="12">
    <location>
        <begin position="1"/>
        <end position="86"/>
    </location>
</feature>
<dbReference type="AlphaFoldDB" id="A0A3E3DXE6"/>
<sequence length="440" mass="48348">MFEALGDKLQATFKKLRGKGKLTEKDIDAALREIRMSLLEADVNYKVVKTFANNLKEKCMGEEVLKSLTPGQQVIKIVNNELVALLGGESRDINLADNGPTIIMVVGVQGSGKTTSIGKMGNFFKNKKNKKVAFVACDIHRAAAVDQLKVLGEGLDIEVFTLDKKDAGKIAKKGVEYGKKIGADIIIVDTAGRQHVDSEMMEEAVKVKKAINPNETLFVIDSLMGQQAVDAAKAFDESLEITGFILSKLDSDARGGAALSVTYITKKPIKFSAFGEKMEDFESFHPDRVASRILGMGDVLSLIEKAETIYDEKEAKKMEEKMRKNSFTLEDFLDQMESMNKMGGIDGLLSMLPGAGKLKGMAISEKDLIKQKAIIQSMTIKERQNPNIINASRRKRIAAGSGTKVSDVNKLLTGFEQSKKMMKQLNSGKMKFPGMKLPFM</sequence>
<dbReference type="InterPro" id="IPR022941">
    <property type="entry name" value="SRP54"/>
</dbReference>
<comment type="catalytic activity">
    <reaction evidence="8 9">
        <text>GTP + H2O = GDP + phosphate + H(+)</text>
        <dbReference type="Rhea" id="RHEA:19669"/>
        <dbReference type="ChEBI" id="CHEBI:15377"/>
        <dbReference type="ChEBI" id="CHEBI:15378"/>
        <dbReference type="ChEBI" id="CHEBI:37565"/>
        <dbReference type="ChEBI" id="CHEBI:43474"/>
        <dbReference type="ChEBI" id="CHEBI:58189"/>
        <dbReference type="EC" id="3.6.5.4"/>
    </reaction>
</comment>
<evidence type="ECO:0000256" key="9">
    <source>
        <dbReference type="HAMAP-Rule" id="MF_00306"/>
    </source>
</evidence>
<evidence type="ECO:0000256" key="6">
    <source>
        <dbReference type="ARBA" id="ARBA00023135"/>
    </source>
</evidence>
<dbReference type="InterPro" id="IPR004125">
    <property type="entry name" value="Signal_recog_particle_SRP54_M"/>
</dbReference>
<comment type="domain">
    <text evidence="9">Composed of three domains: the N-terminal N domain, which is responsible for interactions with the ribosome, the central G domain, which binds GTP, and the C-terminal M domain, which binds the RNA and the signal sequence of the RNC.</text>
</comment>
<dbReference type="Gene3D" id="3.40.50.300">
    <property type="entry name" value="P-loop containing nucleotide triphosphate hydrolases"/>
    <property type="match status" value="1"/>
</dbReference>
<feature type="domain" description="AAA+ ATPase" evidence="10">
    <location>
        <begin position="99"/>
        <end position="246"/>
    </location>
</feature>
<dbReference type="RefSeq" id="WP_117532641.1">
    <property type="nucleotide sequence ID" value="NZ_QUSM01000006.1"/>
</dbReference>
<dbReference type="PANTHER" id="PTHR11564">
    <property type="entry name" value="SIGNAL RECOGNITION PARTICLE 54K PROTEIN SRP54"/>
    <property type="match status" value="1"/>
</dbReference>
<dbReference type="Pfam" id="PF02978">
    <property type="entry name" value="SRP_SPB"/>
    <property type="match status" value="1"/>
</dbReference>
<protein>
    <recommendedName>
        <fullName evidence="9">Signal recognition particle protein</fullName>
        <ecNumber evidence="9">3.6.5.4</ecNumber>
    </recommendedName>
    <alternativeName>
        <fullName evidence="9">Fifty-four homolog</fullName>
    </alternativeName>
</protein>
<comment type="caution">
    <text evidence="13">The sequence shown here is derived from an EMBL/GenBank/DDBJ whole genome shotgun (WGS) entry which is preliminary data.</text>
</comment>
<evidence type="ECO:0000259" key="12">
    <source>
        <dbReference type="SMART" id="SM00963"/>
    </source>
</evidence>
<dbReference type="NCBIfam" id="TIGR00959">
    <property type="entry name" value="ffh"/>
    <property type="match status" value="1"/>
</dbReference>
<evidence type="ECO:0000256" key="8">
    <source>
        <dbReference type="ARBA" id="ARBA00048027"/>
    </source>
</evidence>
<dbReference type="InterPro" id="IPR042101">
    <property type="entry name" value="SRP54_N_sf"/>
</dbReference>
<dbReference type="InterPro" id="IPR013822">
    <property type="entry name" value="Signal_recog_particl_SRP54_hlx"/>
</dbReference>
<comment type="subunit">
    <text evidence="9">Part of the signal recognition particle protein translocation system, which is composed of SRP and FtsY.</text>
</comment>
<dbReference type="Pfam" id="PF00448">
    <property type="entry name" value="SRP54"/>
    <property type="match status" value="1"/>
</dbReference>
<keyword evidence="3 9" id="KW-0378">Hydrolase</keyword>
<dbReference type="HAMAP" id="MF_00306">
    <property type="entry name" value="SRP54"/>
    <property type="match status" value="1"/>
</dbReference>
<dbReference type="InterPro" id="IPR027417">
    <property type="entry name" value="P-loop_NTPase"/>
</dbReference>
<dbReference type="PANTHER" id="PTHR11564:SF5">
    <property type="entry name" value="SIGNAL RECOGNITION PARTICLE SUBUNIT SRP54"/>
    <property type="match status" value="1"/>
</dbReference>
<dbReference type="EMBL" id="QUSM01000006">
    <property type="protein sequence ID" value="RGD73378.1"/>
    <property type="molecule type" value="Genomic_DNA"/>
</dbReference>
<evidence type="ECO:0000313" key="13">
    <source>
        <dbReference type="EMBL" id="RGD73378.1"/>
    </source>
</evidence>
<keyword evidence="7 9" id="KW-0687">Ribonucleoprotein</keyword>
<feature type="binding site" evidence="9">
    <location>
        <begin position="107"/>
        <end position="114"/>
    </location>
    <ligand>
        <name>GTP</name>
        <dbReference type="ChEBI" id="CHEBI:37565"/>
    </ligand>
</feature>
<dbReference type="InterPro" id="IPR003593">
    <property type="entry name" value="AAA+_ATPase"/>
</dbReference>
<feature type="binding site" evidence="9">
    <location>
        <begin position="247"/>
        <end position="250"/>
    </location>
    <ligand>
        <name>GTP</name>
        <dbReference type="ChEBI" id="CHEBI:37565"/>
    </ligand>
</feature>
<dbReference type="Gene3D" id="1.20.120.140">
    <property type="entry name" value="Signal recognition particle SRP54, nucleotide-binding domain"/>
    <property type="match status" value="1"/>
</dbReference>
<keyword evidence="2 9" id="KW-0547">Nucleotide-binding</keyword>
<dbReference type="InterPro" id="IPR000897">
    <property type="entry name" value="SRP54_GTPase_dom"/>
</dbReference>
<evidence type="ECO:0000313" key="14">
    <source>
        <dbReference type="Proteomes" id="UP000261212"/>
    </source>
</evidence>
<reference evidence="13 14" key="1">
    <citation type="submission" date="2018-08" db="EMBL/GenBank/DDBJ databases">
        <title>A genome reference for cultivated species of the human gut microbiota.</title>
        <authorList>
            <person name="Zou Y."/>
            <person name="Xue W."/>
            <person name="Luo G."/>
        </authorList>
    </citation>
    <scope>NUCLEOTIDE SEQUENCE [LARGE SCALE GENOMIC DNA]</scope>
    <source>
        <strain evidence="13 14">AM25-6</strain>
    </source>
</reference>
<evidence type="ECO:0000256" key="3">
    <source>
        <dbReference type="ARBA" id="ARBA00022801"/>
    </source>
</evidence>
<dbReference type="Proteomes" id="UP000261212">
    <property type="component" value="Unassembled WGS sequence"/>
</dbReference>
<evidence type="ECO:0000256" key="5">
    <source>
        <dbReference type="ARBA" id="ARBA00023134"/>
    </source>
</evidence>
<dbReference type="SMART" id="SM00963">
    <property type="entry name" value="SRP54_N"/>
    <property type="match status" value="1"/>
</dbReference>
<evidence type="ECO:0000256" key="1">
    <source>
        <dbReference type="ARBA" id="ARBA00005450"/>
    </source>
</evidence>
<gene>
    <name evidence="9" type="primary">ffh</name>
    <name evidence="13" type="ORF">DW687_10110</name>
</gene>
<feature type="domain" description="SRP54-type proteins GTP-binding" evidence="11">
    <location>
        <begin position="100"/>
        <end position="295"/>
    </location>
</feature>
<dbReference type="SMART" id="SM00962">
    <property type="entry name" value="SRP54"/>
    <property type="match status" value="1"/>
</dbReference>
<dbReference type="GO" id="GO:0003924">
    <property type="term" value="F:GTPase activity"/>
    <property type="evidence" value="ECO:0007669"/>
    <property type="project" value="UniProtKB-UniRule"/>
</dbReference>
<keyword evidence="9" id="KW-0963">Cytoplasm</keyword>
<dbReference type="SUPFAM" id="SSF52540">
    <property type="entry name" value="P-loop containing nucleoside triphosphate hydrolases"/>
    <property type="match status" value="1"/>
</dbReference>